<dbReference type="RefSeq" id="WP_188118393.1">
    <property type="nucleotide sequence ID" value="NZ_DAONMB010000004.1"/>
</dbReference>
<evidence type="ECO:0000313" key="2">
    <source>
        <dbReference type="Proteomes" id="UP000324781"/>
    </source>
</evidence>
<accession>A0A1M6EV94</accession>
<protein>
    <submittedName>
        <fullName evidence="1">Uncharacterized protein</fullName>
    </submittedName>
</protein>
<keyword evidence="2" id="KW-1185">Reference proteome</keyword>
<proteinExistence type="predicted"/>
<dbReference type="Proteomes" id="UP000324781">
    <property type="component" value="Unassembled WGS sequence"/>
</dbReference>
<organism evidence="1 2">
    <name type="scientific">Thermoclostridium caenicola</name>
    <dbReference type="NCBI Taxonomy" id="659425"/>
    <lineage>
        <taxon>Bacteria</taxon>
        <taxon>Bacillati</taxon>
        <taxon>Bacillota</taxon>
        <taxon>Clostridia</taxon>
        <taxon>Eubacteriales</taxon>
        <taxon>Oscillospiraceae</taxon>
        <taxon>Thermoclostridium</taxon>
    </lineage>
</organism>
<evidence type="ECO:0000313" key="1">
    <source>
        <dbReference type="EMBL" id="SHI89407.1"/>
    </source>
</evidence>
<reference evidence="1 2" key="1">
    <citation type="submission" date="2016-11" db="EMBL/GenBank/DDBJ databases">
        <authorList>
            <person name="Varghese N."/>
            <person name="Submissions S."/>
        </authorList>
    </citation>
    <scope>NUCLEOTIDE SEQUENCE [LARGE SCALE GENOMIC DNA]</scope>
    <source>
        <strain evidence="1 2">DSM 19027</strain>
    </source>
</reference>
<gene>
    <name evidence="1" type="ORF">SAMN05444373_10146</name>
</gene>
<dbReference type="EMBL" id="FQZP01000014">
    <property type="protein sequence ID" value="SHI89407.1"/>
    <property type="molecule type" value="Genomic_DNA"/>
</dbReference>
<sequence length="53" mass="6242">MNDLKEQILVLQLLLLQQQILQLAFIKGLVRDELVRLYFKEQNEQDAQSEGNN</sequence>
<name>A0A1M6EV94_9FIRM</name>
<dbReference type="AlphaFoldDB" id="A0A1M6EV94"/>